<accession>A0A6P3BDX1</accession>
<feature type="transmembrane region" description="Helical" evidence="2">
    <location>
        <begin position="219"/>
        <end position="243"/>
    </location>
</feature>
<dbReference type="Pfam" id="PF03929">
    <property type="entry name" value="PepSY_TM"/>
    <property type="match status" value="1"/>
</dbReference>
<proteinExistence type="predicted"/>
<dbReference type="Proteomes" id="UP000494109">
    <property type="component" value="Unassembled WGS sequence"/>
</dbReference>
<protein>
    <submittedName>
        <fullName evidence="3">Peptidase</fullName>
    </submittedName>
</protein>
<name>A0A6P3BDX1_9BURK</name>
<evidence type="ECO:0000256" key="2">
    <source>
        <dbReference type="SAM" id="Phobius"/>
    </source>
</evidence>
<dbReference type="PANTHER" id="PTHR34219:SF5">
    <property type="entry name" value="BLR4505 PROTEIN"/>
    <property type="match status" value="1"/>
</dbReference>
<reference evidence="3 4" key="1">
    <citation type="submission" date="2019-09" db="EMBL/GenBank/DDBJ databases">
        <authorList>
            <person name="Depoorter E."/>
        </authorList>
    </citation>
    <scope>NUCLEOTIDE SEQUENCE [LARGE SCALE GENOMIC DNA]</scope>
    <source>
        <strain evidence="3">R-71033</strain>
    </source>
</reference>
<keyword evidence="2" id="KW-0812">Transmembrane</keyword>
<keyword evidence="2" id="KW-1133">Transmembrane helix</keyword>
<sequence length="472" mass="50760">MLRIVSKPVERATIPCRVQGHPASPAAAGRPARARRLTSNDQHPVEPRPLVPARFFFSVRAMNAFVRPFLVRLHRWFGLAIALFLFVAGLTGALIAWDHELDAALNPDFYTARSDAAPLDPLALATRIEAADPRVQVTYLPLAIEPGHTLQAGVMPRTDPATGQPYALDFSQIAVDPATGAVQGRREWGALSVARLDLMPFIYRLHYSLFLPMYGGINFGFWVMGVVGVAWAIDCLIALALAFPNPKSWRKSFAFRVRRGGYPLVFDLHRSGGVWVWGLLLVVAITSISMNLAVPVVRPLVSLVSPLAETPYTNPEHFPPAAPGSKMLPRERIVEIARAAGRDAGFAAPPGALLFAPAMNAYAVGFFTPGNDHGDVGLGNAWLYWDAVTGKPVAAQVPGRGSAGDLFMQAQFPLHSGRIAGVAGRAAVSVLGIVIAMLSVTGICIWVKKRSARVRAARGTRAVAPASSRAAR</sequence>
<evidence type="ECO:0000313" key="3">
    <source>
        <dbReference type="EMBL" id="VWD57691.1"/>
    </source>
</evidence>
<feature type="transmembrane region" description="Helical" evidence="2">
    <location>
        <begin position="76"/>
        <end position="97"/>
    </location>
</feature>
<feature type="compositionally biased region" description="Low complexity" evidence="1">
    <location>
        <begin position="22"/>
        <end position="31"/>
    </location>
</feature>
<feature type="transmembrane region" description="Helical" evidence="2">
    <location>
        <begin position="274"/>
        <end position="297"/>
    </location>
</feature>
<evidence type="ECO:0000256" key="1">
    <source>
        <dbReference type="SAM" id="MobiDB-lite"/>
    </source>
</evidence>
<feature type="transmembrane region" description="Helical" evidence="2">
    <location>
        <begin position="426"/>
        <end position="447"/>
    </location>
</feature>
<dbReference type="EMBL" id="CABVQS010000034">
    <property type="protein sequence ID" value="VWD57691.1"/>
    <property type="molecule type" value="Genomic_DNA"/>
</dbReference>
<dbReference type="PANTHER" id="PTHR34219">
    <property type="entry name" value="IRON-REGULATED INNER MEMBRANE PROTEIN-RELATED"/>
    <property type="match status" value="1"/>
</dbReference>
<organism evidence="3 4">
    <name type="scientific">Burkholderia contaminans</name>
    <dbReference type="NCBI Taxonomy" id="488447"/>
    <lineage>
        <taxon>Bacteria</taxon>
        <taxon>Pseudomonadati</taxon>
        <taxon>Pseudomonadota</taxon>
        <taxon>Betaproteobacteria</taxon>
        <taxon>Burkholderiales</taxon>
        <taxon>Burkholderiaceae</taxon>
        <taxon>Burkholderia</taxon>
        <taxon>Burkholderia cepacia complex</taxon>
    </lineage>
</organism>
<keyword evidence="2" id="KW-0472">Membrane</keyword>
<evidence type="ECO:0000313" key="4">
    <source>
        <dbReference type="Proteomes" id="UP000494109"/>
    </source>
</evidence>
<dbReference type="AlphaFoldDB" id="A0A6P3BDX1"/>
<gene>
    <name evidence="3" type="ORF">BCO71033_06121</name>
</gene>
<feature type="region of interest" description="Disordered" evidence="1">
    <location>
        <begin position="19"/>
        <end position="45"/>
    </location>
</feature>
<dbReference type="InterPro" id="IPR005625">
    <property type="entry name" value="PepSY-ass_TM"/>
</dbReference>